<evidence type="ECO:0000313" key="2">
    <source>
        <dbReference type="Proteomes" id="UP000248329"/>
    </source>
</evidence>
<comment type="caution">
    <text evidence="1">The sequence shown here is derived from an EMBL/GenBank/DDBJ whole genome shotgun (WGS) entry which is preliminary data.</text>
</comment>
<gene>
    <name evidence="1" type="ORF">C4B59_17050</name>
</gene>
<sequence length="84" mass="9955">MNKKKIYEQLKINPKNVRFEALCKAAELFGFRFRGGKGSHRIYVRDGVREMLNFQNVKGKAKPYQVKQLLKVVEKYKLLEEEHV</sequence>
<evidence type="ECO:0000313" key="1">
    <source>
        <dbReference type="EMBL" id="PXF56353.1"/>
    </source>
</evidence>
<proteinExistence type="predicted"/>
<name>A0AC61KXV9_9EURY</name>
<reference evidence="1" key="1">
    <citation type="submission" date="2018-01" db="EMBL/GenBank/DDBJ databases">
        <authorList>
            <person name="Krukenberg V."/>
        </authorList>
    </citation>
    <scope>NUCLEOTIDE SEQUENCE</scope>
    <source>
        <strain evidence="1">E20ANME2</strain>
    </source>
</reference>
<protein>
    <submittedName>
        <fullName evidence="1">Uncharacterized protein</fullName>
    </submittedName>
</protein>
<accession>A0AC61KXV9</accession>
<dbReference type="Proteomes" id="UP000248329">
    <property type="component" value="Unassembled WGS sequence"/>
</dbReference>
<organism evidence="1 2">
    <name type="scientific">Candidatus Methanogaster sp</name>
    <dbReference type="NCBI Taxonomy" id="3386292"/>
    <lineage>
        <taxon>Archaea</taxon>
        <taxon>Methanobacteriati</taxon>
        <taxon>Methanobacteriota</taxon>
        <taxon>Stenosarchaea group</taxon>
        <taxon>Methanomicrobia</taxon>
        <taxon>Methanosarcinales</taxon>
        <taxon>ANME-2 cluster</taxon>
        <taxon>Candidatus Methanogasteraceae</taxon>
        <taxon>Candidatus Methanogaster</taxon>
    </lineage>
</organism>
<dbReference type="EMBL" id="PQXF01000108">
    <property type="protein sequence ID" value="PXF56353.1"/>
    <property type="molecule type" value="Genomic_DNA"/>
</dbReference>